<keyword evidence="11" id="KW-1185">Reference proteome</keyword>
<reference evidence="10" key="1">
    <citation type="journal article" date="2023" name="Mol. Biol. Evol.">
        <title>Third-Generation Sequencing Reveals the Adaptive Role of the Epigenome in Three Deep-Sea Polychaetes.</title>
        <authorList>
            <person name="Perez M."/>
            <person name="Aroh O."/>
            <person name="Sun Y."/>
            <person name="Lan Y."/>
            <person name="Juniper S.K."/>
            <person name="Young C.R."/>
            <person name="Angers B."/>
            <person name="Qian P.Y."/>
        </authorList>
    </citation>
    <scope>NUCLEOTIDE SEQUENCE</scope>
    <source>
        <strain evidence="10">R07B-5</strain>
    </source>
</reference>
<protein>
    <recommendedName>
        <fullName evidence="12">Mitochondrial cytochrome c oxidase subunit VIc/VIIs domain-containing protein</fullName>
    </recommendedName>
</protein>
<accession>A0AAD9L3Z9</accession>
<keyword evidence="4 9" id="KW-0812">Transmembrane</keyword>
<keyword evidence="8 9" id="KW-0472">Membrane</keyword>
<keyword evidence="7" id="KW-0496">Mitochondrion</keyword>
<evidence type="ECO:0008006" key="12">
    <source>
        <dbReference type="Google" id="ProtNLM"/>
    </source>
</evidence>
<evidence type="ECO:0000256" key="8">
    <source>
        <dbReference type="ARBA" id="ARBA00023136"/>
    </source>
</evidence>
<organism evidence="10 11">
    <name type="scientific">Ridgeia piscesae</name>
    <name type="common">Tubeworm</name>
    <dbReference type="NCBI Taxonomy" id="27915"/>
    <lineage>
        <taxon>Eukaryota</taxon>
        <taxon>Metazoa</taxon>
        <taxon>Spiralia</taxon>
        <taxon>Lophotrochozoa</taxon>
        <taxon>Annelida</taxon>
        <taxon>Polychaeta</taxon>
        <taxon>Sedentaria</taxon>
        <taxon>Canalipalpata</taxon>
        <taxon>Sabellida</taxon>
        <taxon>Siboglinidae</taxon>
        <taxon>Ridgeia</taxon>
    </lineage>
</organism>
<dbReference type="PANTHER" id="PTHR48416:SF1">
    <property type="entry name" value="CYTOCHROME C OXIDASE SUBUNIT 6C"/>
    <property type="match status" value="1"/>
</dbReference>
<gene>
    <name evidence="10" type="ORF">NP493_342g01020</name>
</gene>
<dbReference type="PANTHER" id="PTHR48416">
    <property type="entry name" value="CYTOCHROME C OXIDASE SUBUNIT 6C"/>
    <property type="match status" value="1"/>
</dbReference>
<dbReference type="InterPro" id="IPR037169">
    <property type="entry name" value="Cytochrome_c_oxidase_VIc_sf"/>
</dbReference>
<dbReference type="Gene3D" id="4.10.93.10">
    <property type="entry name" value="Mitochondrial cytochrome c oxidase subunit VIc/VIIs"/>
    <property type="match status" value="1"/>
</dbReference>
<comment type="caution">
    <text evidence="10">The sequence shown here is derived from an EMBL/GenBank/DDBJ whole genome shotgun (WGS) entry which is preliminary data.</text>
</comment>
<dbReference type="Proteomes" id="UP001209878">
    <property type="component" value="Unassembled WGS sequence"/>
</dbReference>
<dbReference type="SUPFAM" id="SSF81415">
    <property type="entry name" value="Mitochondrial cytochrome c oxidase subunit VIc"/>
    <property type="match status" value="1"/>
</dbReference>
<proteinExistence type="inferred from homology"/>
<evidence type="ECO:0000256" key="6">
    <source>
        <dbReference type="ARBA" id="ARBA00022989"/>
    </source>
</evidence>
<dbReference type="EMBL" id="JAODUO010000342">
    <property type="protein sequence ID" value="KAK2182654.1"/>
    <property type="molecule type" value="Genomic_DNA"/>
</dbReference>
<comment type="pathway">
    <text evidence="2">Energy metabolism; oxidative phosphorylation.</text>
</comment>
<sequence length="81" mass="9337">MALAKPQLRGLLKSRLKTHFVLGLLFCSTTTGSFYFGVRKPRERKYKEFYRNLDTQKEFVRLRDAGVFHSVRPGGKVGSGW</sequence>
<keyword evidence="5" id="KW-0999">Mitochondrion inner membrane</keyword>
<comment type="similarity">
    <text evidence="3">Belongs to the cytochrome c oxidase subunit 6c family.</text>
</comment>
<evidence type="ECO:0000313" key="11">
    <source>
        <dbReference type="Proteomes" id="UP001209878"/>
    </source>
</evidence>
<dbReference type="GO" id="GO:0005743">
    <property type="term" value="C:mitochondrial inner membrane"/>
    <property type="evidence" value="ECO:0007669"/>
    <property type="project" value="UniProtKB-SubCell"/>
</dbReference>
<keyword evidence="6 9" id="KW-1133">Transmembrane helix</keyword>
<dbReference type="InterPro" id="IPR034884">
    <property type="entry name" value="Cytochrome_c_oxidase_VIc/VIIs"/>
</dbReference>
<evidence type="ECO:0000256" key="7">
    <source>
        <dbReference type="ARBA" id="ARBA00023128"/>
    </source>
</evidence>
<evidence type="ECO:0000256" key="4">
    <source>
        <dbReference type="ARBA" id="ARBA00022692"/>
    </source>
</evidence>
<evidence type="ECO:0000256" key="1">
    <source>
        <dbReference type="ARBA" id="ARBA00004434"/>
    </source>
</evidence>
<dbReference type="AlphaFoldDB" id="A0AAD9L3Z9"/>
<dbReference type="Pfam" id="PF02937">
    <property type="entry name" value="COX6C"/>
    <property type="match status" value="1"/>
</dbReference>
<evidence type="ECO:0000256" key="3">
    <source>
        <dbReference type="ARBA" id="ARBA00007204"/>
    </source>
</evidence>
<evidence type="ECO:0000256" key="9">
    <source>
        <dbReference type="SAM" id="Phobius"/>
    </source>
</evidence>
<evidence type="ECO:0000256" key="5">
    <source>
        <dbReference type="ARBA" id="ARBA00022792"/>
    </source>
</evidence>
<evidence type="ECO:0000256" key="2">
    <source>
        <dbReference type="ARBA" id="ARBA00004673"/>
    </source>
</evidence>
<name>A0AAD9L3Z9_RIDPI</name>
<feature type="transmembrane region" description="Helical" evidence="9">
    <location>
        <begin position="20"/>
        <end position="38"/>
    </location>
</feature>
<comment type="subcellular location">
    <subcellularLocation>
        <location evidence="1">Mitochondrion inner membrane</location>
        <topology evidence="1">Single-pass membrane protein</topology>
    </subcellularLocation>
</comment>
<dbReference type="InterPro" id="IPR051389">
    <property type="entry name" value="Cytochrome_c_oxidase_VIc"/>
</dbReference>
<evidence type="ECO:0000313" key="10">
    <source>
        <dbReference type="EMBL" id="KAK2182654.1"/>
    </source>
</evidence>